<dbReference type="Gene3D" id="1.20.59.10">
    <property type="entry name" value="Chorismate mutase"/>
    <property type="match status" value="1"/>
</dbReference>
<accession>A0ABV1HBY9</accession>
<dbReference type="Proteomes" id="UP001454489">
    <property type="component" value="Unassembled WGS sequence"/>
</dbReference>
<evidence type="ECO:0000256" key="18">
    <source>
        <dbReference type="ARBA" id="ARBA00047848"/>
    </source>
</evidence>
<comment type="function">
    <text evidence="2">Catalyzes the Claisen rearrangement of chorismate to prephenate and the decarboxylation/dehydration of prephenate to phenylpyruvate.</text>
</comment>
<evidence type="ECO:0000259" key="19">
    <source>
        <dbReference type="PROSITE" id="PS51168"/>
    </source>
</evidence>
<dbReference type="PIRSF" id="PIRSF001500">
    <property type="entry name" value="Chor_mut_pdt_Ppr"/>
    <property type="match status" value="1"/>
</dbReference>
<feature type="domain" description="Chorismate mutase" evidence="19">
    <location>
        <begin position="1"/>
        <end position="88"/>
    </location>
</feature>
<dbReference type="InterPro" id="IPR018528">
    <property type="entry name" value="Preph_deHydtase_CS"/>
</dbReference>
<evidence type="ECO:0000256" key="4">
    <source>
        <dbReference type="ARBA" id="ARBA00004741"/>
    </source>
</evidence>
<evidence type="ECO:0000259" key="21">
    <source>
        <dbReference type="PROSITE" id="PS51671"/>
    </source>
</evidence>
<dbReference type="EC" id="4.2.1.51" evidence="6"/>
<dbReference type="Gene3D" id="3.30.70.260">
    <property type="match status" value="1"/>
</dbReference>
<dbReference type="PANTHER" id="PTHR21022">
    <property type="entry name" value="PREPHENATE DEHYDRATASE P PROTEIN"/>
    <property type="match status" value="1"/>
</dbReference>
<dbReference type="InterPro" id="IPR045865">
    <property type="entry name" value="ACT-like_dom_sf"/>
</dbReference>
<keyword evidence="14 22" id="KW-0456">Lyase</keyword>
<evidence type="ECO:0000256" key="9">
    <source>
        <dbReference type="ARBA" id="ARBA00022490"/>
    </source>
</evidence>
<evidence type="ECO:0000313" key="22">
    <source>
        <dbReference type="EMBL" id="MEQ2557232.1"/>
    </source>
</evidence>
<keyword evidence="15" id="KW-0511">Multifunctional enzyme</keyword>
<dbReference type="PANTHER" id="PTHR21022:SF19">
    <property type="entry name" value="PREPHENATE DEHYDRATASE-RELATED"/>
    <property type="match status" value="1"/>
</dbReference>
<comment type="catalytic activity">
    <reaction evidence="1">
        <text>chorismate = prephenate</text>
        <dbReference type="Rhea" id="RHEA:13897"/>
        <dbReference type="ChEBI" id="CHEBI:29748"/>
        <dbReference type="ChEBI" id="CHEBI:29934"/>
        <dbReference type="EC" id="5.4.99.5"/>
    </reaction>
</comment>
<dbReference type="InterPro" id="IPR001086">
    <property type="entry name" value="Preph_deHydtase"/>
</dbReference>
<evidence type="ECO:0000256" key="6">
    <source>
        <dbReference type="ARBA" id="ARBA00013147"/>
    </source>
</evidence>
<comment type="subcellular location">
    <subcellularLocation>
        <location evidence="3">Cytoplasm</location>
    </subcellularLocation>
</comment>
<evidence type="ECO:0000256" key="11">
    <source>
        <dbReference type="ARBA" id="ARBA00023141"/>
    </source>
</evidence>
<dbReference type="InterPro" id="IPR008242">
    <property type="entry name" value="Chor_mutase/pphenate_deHydtase"/>
</dbReference>
<dbReference type="PROSITE" id="PS51671">
    <property type="entry name" value="ACT"/>
    <property type="match status" value="1"/>
</dbReference>
<evidence type="ECO:0000256" key="8">
    <source>
        <dbReference type="ARBA" id="ARBA00021872"/>
    </source>
</evidence>
<evidence type="ECO:0000256" key="3">
    <source>
        <dbReference type="ARBA" id="ARBA00004496"/>
    </source>
</evidence>
<gene>
    <name evidence="22" type="primary">pheA</name>
    <name evidence="22" type="ORF">WMO43_04985</name>
</gene>
<dbReference type="PROSITE" id="PS51168">
    <property type="entry name" value="CHORISMATE_MUT_2"/>
    <property type="match status" value="1"/>
</dbReference>
<dbReference type="PROSITE" id="PS00858">
    <property type="entry name" value="PREPHENATE_DEHYDR_2"/>
    <property type="match status" value="1"/>
</dbReference>
<evidence type="ECO:0000256" key="16">
    <source>
        <dbReference type="ARBA" id="ARBA00031175"/>
    </source>
</evidence>
<dbReference type="Pfam" id="PF00800">
    <property type="entry name" value="PDT"/>
    <property type="match status" value="1"/>
</dbReference>
<dbReference type="RefSeq" id="WP_177962725.1">
    <property type="nucleotide sequence ID" value="NZ_JBBMEX010000004.1"/>
</dbReference>
<evidence type="ECO:0000313" key="23">
    <source>
        <dbReference type="Proteomes" id="UP001454489"/>
    </source>
</evidence>
<dbReference type="EMBL" id="JBBMEX010000004">
    <property type="protein sequence ID" value="MEQ2557232.1"/>
    <property type="molecule type" value="Genomic_DNA"/>
</dbReference>
<dbReference type="SUPFAM" id="SSF48600">
    <property type="entry name" value="Chorismate mutase II"/>
    <property type="match status" value="1"/>
</dbReference>
<dbReference type="PROSITE" id="PS00857">
    <property type="entry name" value="PREPHENATE_DEHYDR_1"/>
    <property type="match status" value="1"/>
</dbReference>
<dbReference type="CDD" id="cd04905">
    <property type="entry name" value="ACT_CM-PDT"/>
    <property type="match status" value="1"/>
</dbReference>
<organism evidence="22 23">
    <name type="scientific">Maccoyibacter intestinihominis</name>
    <dbReference type="NCBI Taxonomy" id="3133499"/>
    <lineage>
        <taxon>Bacteria</taxon>
        <taxon>Bacillati</taxon>
        <taxon>Bacillota</taxon>
        <taxon>Clostridia</taxon>
        <taxon>Lachnospirales</taxon>
        <taxon>Lachnospiraceae</taxon>
        <taxon>Maccoyibacter</taxon>
    </lineage>
</organism>
<evidence type="ECO:0000256" key="14">
    <source>
        <dbReference type="ARBA" id="ARBA00023239"/>
    </source>
</evidence>
<dbReference type="InterPro" id="IPR002701">
    <property type="entry name" value="CM_II_prokaryot"/>
</dbReference>
<keyword evidence="12" id="KW-0584">Phenylalanine biosynthesis</keyword>
<comment type="caution">
    <text evidence="22">The sequence shown here is derived from an EMBL/GenBank/DDBJ whole genome shotgun (WGS) entry which is preliminary data.</text>
</comment>
<name>A0ABV1HBY9_9FIRM</name>
<proteinExistence type="predicted"/>
<comment type="pathway">
    <text evidence="4">Amino-acid biosynthesis; L-phenylalanine biosynthesis; phenylpyruvate from prephenate: step 1/1.</text>
</comment>
<keyword evidence="10" id="KW-0028">Amino-acid biosynthesis</keyword>
<dbReference type="CDD" id="cd13631">
    <property type="entry name" value="PBP2_Ct-PDT_like"/>
    <property type="match status" value="1"/>
</dbReference>
<feature type="domain" description="Prephenate dehydratase" evidence="20">
    <location>
        <begin position="111"/>
        <end position="288"/>
    </location>
</feature>
<dbReference type="GO" id="GO:0004664">
    <property type="term" value="F:prephenate dehydratase activity"/>
    <property type="evidence" value="ECO:0007669"/>
    <property type="project" value="UniProtKB-EC"/>
</dbReference>
<dbReference type="PROSITE" id="PS51171">
    <property type="entry name" value="PREPHENATE_DEHYDR_3"/>
    <property type="match status" value="1"/>
</dbReference>
<evidence type="ECO:0000256" key="2">
    <source>
        <dbReference type="ARBA" id="ARBA00002364"/>
    </source>
</evidence>
<keyword evidence="23" id="KW-1185">Reference proteome</keyword>
<evidence type="ECO:0000256" key="15">
    <source>
        <dbReference type="ARBA" id="ARBA00023268"/>
    </source>
</evidence>
<evidence type="ECO:0000256" key="13">
    <source>
        <dbReference type="ARBA" id="ARBA00023235"/>
    </source>
</evidence>
<dbReference type="NCBIfam" id="NF008865">
    <property type="entry name" value="PRK11898.1"/>
    <property type="match status" value="1"/>
</dbReference>
<evidence type="ECO:0000256" key="1">
    <source>
        <dbReference type="ARBA" id="ARBA00000824"/>
    </source>
</evidence>
<dbReference type="SMART" id="SM00830">
    <property type="entry name" value="CM_2"/>
    <property type="match status" value="1"/>
</dbReference>
<evidence type="ECO:0000256" key="12">
    <source>
        <dbReference type="ARBA" id="ARBA00023222"/>
    </source>
</evidence>
<feature type="domain" description="ACT" evidence="21">
    <location>
        <begin position="300"/>
        <end position="376"/>
    </location>
</feature>
<protein>
    <recommendedName>
        <fullName evidence="7">Bifunctional chorismate mutase/prephenate dehydratase</fullName>
        <ecNumber evidence="6">4.2.1.51</ecNumber>
    </recommendedName>
    <alternativeName>
        <fullName evidence="17">Chorismate mutase-prephenate dehydratase</fullName>
    </alternativeName>
    <alternativeName>
        <fullName evidence="8">Prephenate dehydratase</fullName>
    </alternativeName>
    <alternativeName>
        <fullName evidence="16">p-protein</fullName>
    </alternativeName>
</protein>
<evidence type="ECO:0000256" key="7">
    <source>
        <dbReference type="ARBA" id="ARBA00014401"/>
    </source>
</evidence>
<dbReference type="SUPFAM" id="SSF55021">
    <property type="entry name" value="ACT-like"/>
    <property type="match status" value="1"/>
</dbReference>
<dbReference type="InterPro" id="IPR036263">
    <property type="entry name" value="Chorismate_II_sf"/>
</dbReference>
<keyword evidence="13" id="KW-0413">Isomerase</keyword>
<evidence type="ECO:0000259" key="20">
    <source>
        <dbReference type="PROSITE" id="PS51171"/>
    </source>
</evidence>
<evidence type="ECO:0000256" key="17">
    <source>
        <dbReference type="ARBA" id="ARBA00031520"/>
    </source>
</evidence>
<dbReference type="InterPro" id="IPR036979">
    <property type="entry name" value="CM_dom_sf"/>
</dbReference>
<evidence type="ECO:0000256" key="10">
    <source>
        <dbReference type="ARBA" id="ARBA00022605"/>
    </source>
</evidence>
<keyword evidence="9" id="KW-0963">Cytoplasm</keyword>
<comment type="pathway">
    <text evidence="5">Metabolic intermediate biosynthesis; prephenate biosynthesis; prephenate from chorismate: step 1/1.</text>
</comment>
<reference evidence="22 23" key="1">
    <citation type="submission" date="2024-03" db="EMBL/GenBank/DDBJ databases">
        <title>Human intestinal bacterial collection.</title>
        <authorList>
            <person name="Pauvert C."/>
            <person name="Hitch T.C.A."/>
            <person name="Clavel T."/>
        </authorList>
    </citation>
    <scope>NUCLEOTIDE SEQUENCE [LARGE SCALE GENOMIC DNA]</scope>
    <source>
        <strain evidence="22 23">CLA-AA-H185</strain>
    </source>
</reference>
<dbReference type="InterPro" id="IPR002912">
    <property type="entry name" value="ACT_dom"/>
</dbReference>
<dbReference type="SUPFAM" id="SSF53850">
    <property type="entry name" value="Periplasmic binding protein-like II"/>
    <property type="match status" value="1"/>
</dbReference>
<dbReference type="Pfam" id="PF01817">
    <property type="entry name" value="CM_2"/>
    <property type="match status" value="1"/>
</dbReference>
<sequence length="376" mass="43052">MKDLLEIREEIDRIDGQMIELYEKRMECTAQVAEYKISTGKKIFDKEREQAKLEKAESLASNTFNKRSVRELFEHIMSMSRKRQYQILTEQGLTKKPDFICEDKLDFTKARVVFQGVEGAYSEAAMKEFFGSDTDSFHVETWRDAMEAIKNGEADYAVLPIENSSAGSVRENYDLLVEYDHCIVGEQIIKIEHVLLGLPEAELSDIDQVYSHPQALMQCSKILEEHRDWEKISLKNTAVSAKKVKEDGKKNQAAIASKLTAELYGLKILKENLSNNADNYTRFIIVTGKHVFEKDAKKVSICFEIPHQSGSLYQMISHFIFNGINMTKIESRPIQGKNWEYRFFIDIEGNLNDGAVQNALNGLSEETSKLKILGNY</sequence>
<dbReference type="Gene3D" id="3.40.190.10">
    <property type="entry name" value="Periplasmic binding protein-like II"/>
    <property type="match status" value="2"/>
</dbReference>
<keyword evidence="11" id="KW-0057">Aromatic amino acid biosynthesis</keyword>
<evidence type="ECO:0000256" key="5">
    <source>
        <dbReference type="ARBA" id="ARBA00004817"/>
    </source>
</evidence>
<comment type="catalytic activity">
    <reaction evidence="18">
        <text>prephenate + H(+) = 3-phenylpyruvate + CO2 + H2O</text>
        <dbReference type="Rhea" id="RHEA:21648"/>
        <dbReference type="ChEBI" id="CHEBI:15377"/>
        <dbReference type="ChEBI" id="CHEBI:15378"/>
        <dbReference type="ChEBI" id="CHEBI:16526"/>
        <dbReference type="ChEBI" id="CHEBI:18005"/>
        <dbReference type="ChEBI" id="CHEBI:29934"/>
        <dbReference type="EC" id="4.2.1.51"/>
    </reaction>
</comment>